<dbReference type="InterPro" id="IPR050298">
    <property type="entry name" value="Gram-neg_bact_OMP"/>
</dbReference>
<keyword evidence="9" id="KW-0472">Membrane</keyword>
<evidence type="ECO:0000259" key="11">
    <source>
        <dbReference type="Pfam" id="PF13609"/>
    </source>
</evidence>
<dbReference type="PANTHER" id="PTHR34501">
    <property type="entry name" value="PROTEIN YDDL-RELATED"/>
    <property type="match status" value="1"/>
</dbReference>
<evidence type="ECO:0000256" key="5">
    <source>
        <dbReference type="ARBA" id="ARBA00022692"/>
    </source>
</evidence>
<dbReference type="GO" id="GO:0015288">
    <property type="term" value="F:porin activity"/>
    <property type="evidence" value="ECO:0007669"/>
    <property type="project" value="UniProtKB-KW"/>
</dbReference>
<dbReference type="SUPFAM" id="SSF56935">
    <property type="entry name" value="Porins"/>
    <property type="match status" value="1"/>
</dbReference>
<evidence type="ECO:0000256" key="6">
    <source>
        <dbReference type="ARBA" id="ARBA00022729"/>
    </source>
</evidence>
<feature type="domain" description="Porin" evidence="11">
    <location>
        <begin position="85"/>
        <end position="416"/>
    </location>
</feature>
<comment type="subunit">
    <text evidence="2">Homotrimer.</text>
</comment>
<dbReference type="GO" id="GO:0046930">
    <property type="term" value="C:pore complex"/>
    <property type="evidence" value="ECO:0007669"/>
    <property type="project" value="UniProtKB-KW"/>
</dbReference>
<dbReference type="GO" id="GO:0006811">
    <property type="term" value="P:monoatomic ion transport"/>
    <property type="evidence" value="ECO:0007669"/>
    <property type="project" value="UniProtKB-KW"/>
</dbReference>
<keyword evidence="3" id="KW-0813">Transport</keyword>
<proteinExistence type="predicted"/>
<gene>
    <name evidence="12" type="ORF">LMG29542_07625</name>
</gene>
<evidence type="ECO:0000256" key="8">
    <source>
        <dbReference type="ARBA" id="ARBA00023114"/>
    </source>
</evidence>
<dbReference type="AlphaFoldDB" id="A0A6J5F953"/>
<keyword evidence="8" id="KW-0626">Porin</keyword>
<name>A0A6J5F953_9BURK</name>
<evidence type="ECO:0000256" key="7">
    <source>
        <dbReference type="ARBA" id="ARBA00023065"/>
    </source>
</evidence>
<dbReference type="InterPro" id="IPR033900">
    <property type="entry name" value="Gram_neg_porin_domain"/>
</dbReference>
<dbReference type="GO" id="GO:0009279">
    <property type="term" value="C:cell outer membrane"/>
    <property type="evidence" value="ECO:0007669"/>
    <property type="project" value="UniProtKB-SubCell"/>
</dbReference>
<evidence type="ECO:0000256" key="9">
    <source>
        <dbReference type="ARBA" id="ARBA00023136"/>
    </source>
</evidence>
<evidence type="ECO:0000313" key="13">
    <source>
        <dbReference type="Proteomes" id="UP000494363"/>
    </source>
</evidence>
<protein>
    <recommendedName>
        <fullName evidence="11">Porin domain-containing protein</fullName>
    </recommendedName>
</protein>
<keyword evidence="5" id="KW-0812">Transmembrane</keyword>
<dbReference type="CDD" id="cd00342">
    <property type="entry name" value="gram_neg_porins"/>
    <property type="match status" value="1"/>
</dbReference>
<dbReference type="PANTHER" id="PTHR34501:SF9">
    <property type="entry name" value="MAJOR OUTER MEMBRANE PROTEIN P.IA"/>
    <property type="match status" value="1"/>
</dbReference>
<dbReference type="InterPro" id="IPR023614">
    <property type="entry name" value="Porin_dom_sf"/>
</dbReference>
<keyword evidence="10" id="KW-0998">Cell outer membrane</keyword>
<evidence type="ECO:0000256" key="3">
    <source>
        <dbReference type="ARBA" id="ARBA00022448"/>
    </source>
</evidence>
<reference evidence="12 13" key="1">
    <citation type="submission" date="2020-04" db="EMBL/GenBank/DDBJ databases">
        <authorList>
            <person name="De Canck E."/>
        </authorList>
    </citation>
    <scope>NUCLEOTIDE SEQUENCE [LARGE SCALE GENOMIC DNA]</scope>
    <source>
        <strain evidence="12 13">LMG 29542</strain>
    </source>
</reference>
<keyword evidence="4" id="KW-1134">Transmembrane beta strand</keyword>
<evidence type="ECO:0000256" key="2">
    <source>
        <dbReference type="ARBA" id="ARBA00011233"/>
    </source>
</evidence>
<keyword evidence="7" id="KW-0406">Ion transport</keyword>
<keyword evidence="6" id="KW-0732">Signal</keyword>
<keyword evidence="13" id="KW-1185">Reference proteome</keyword>
<dbReference type="Proteomes" id="UP000494363">
    <property type="component" value="Unassembled WGS sequence"/>
</dbReference>
<organism evidence="12 13">
    <name type="scientific">Paraburkholderia humisilvae</name>
    <dbReference type="NCBI Taxonomy" id="627669"/>
    <lineage>
        <taxon>Bacteria</taxon>
        <taxon>Pseudomonadati</taxon>
        <taxon>Pseudomonadota</taxon>
        <taxon>Betaproteobacteria</taxon>
        <taxon>Burkholderiales</taxon>
        <taxon>Burkholderiaceae</taxon>
        <taxon>Paraburkholderia</taxon>
    </lineage>
</organism>
<dbReference type="EMBL" id="CADIKH010000099">
    <property type="protein sequence ID" value="CAB3774172.1"/>
    <property type="molecule type" value="Genomic_DNA"/>
</dbReference>
<accession>A0A6J5F953</accession>
<dbReference type="Pfam" id="PF13609">
    <property type="entry name" value="Porin_4"/>
    <property type="match status" value="1"/>
</dbReference>
<sequence>MFHKNRPIAAHHRPANGWATPATRQSIIETTAFASMTTVIQVIPQTIGTQEAAKKRELARHANSTYRGRCDFSRIQRRKTLLSTLLALFGSLASRVHAQSSVTLYGIVDESIQYVHNTAGQHTQVGLQSGQMSISQWGMKGNENLGDGLNALFDLQNGFDVNSGKLSGSKLFGRRAYVGLSSNTWGTLTLGRQQNVLSDLVLPVQGNNFLEYFTTPGDVDLADGSVRASNSIKWESPIWAGVQIGILYSFGGVPGSVKSGSSYSSAVSYSQGEWTLAAGYSHEDNGNSNLSTRGTTSTDSIFFSSVNAAYASASGFNITRVACNYVVGPFTIGGYYSYSEYLADGASTFKATERYNNGSVYVYWQVSAAVAIEAGYDYMKSHGDSSATYHQATLAANYSLTRRTDLYSSISYGHASGRNGGGSAKAVIADSSPAAGNSNQVLSMLGIRHRF</sequence>
<dbReference type="PRINTS" id="PR00184">
    <property type="entry name" value="NEISSPPORIN"/>
</dbReference>
<dbReference type="Gene3D" id="2.40.160.10">
    <property type="entry name" value="Porin"/>
    <property type="match status" value="1"/>
</dbReference>
<evidence type="ECO:0000256" key="4">
    <source>
        <dbReference type="ARBA" id="ARBA00022452"/>
    </source>
</evidence>
<evidence type="ECO:0000256" key="10">
    <source>
        <dbReference type="ARBA" id="ARBA00023237"/>
    </source>
</evidence>
<evidence type="ECO:0000256" key="1">
    <source>
        <dbReference type="ARBA" id="ARBA00004571"/>
    </source>
</evidence>
<dbReference type="InterPro" id="IPR002299">
    <property type="entry name" value="Porin_Neis"/>
</dbReference>
<evidence type="ECO:0000313" key="12">
    <source>
        <dbReference type="EMBL" id="CAB3774172.1"/>
    </source>
</evidence>
<comment type="subcellular location">
    <subcellularLocation>
        <location evidence="1">Cell outer membrane</location>
        <topology evidence="1">Multi-pass membrane protein</topology>
    </subcellularLocation>
</comment>